<feature type="transmembrane region" description="Helical" evidence="7">
    <location>
        <begin position="46"/>
        <end position="65"/>
    </location>
</feature>
<dbReference type="GO" id="GO:0004930">
    <property type="term" value="F:G protein-coupled receptor activity"/>
    <property type="evidence" value="ECO:0007669"/>
    <property type="project" value="UniProtKB-KW"/>
</dbReference>
<feature type="transmembrane region" description="Helical" evidence="7">
    <location>
        <begin position="151"/>
        <end position="172"/>
    </location>
</feature>
<dbReference type="GeneID" id="110236916"/>
<evidence type="ECO:0000259" key="8">
    <source>
        <dbReference type="PROSITE" id="PS50262"/>
    </source>
</evidence>
<dbReference type="PROSITE" id="PS50262">
    <property type="entry name" value="G_PROTEIN_RECEP_F1_2"/>
    <property type="match status" value="1"/>
</dbReference>
<keyword evidence="10" id="KW-1185">Reference proteome</keyword>
<dbReference type="InterPro" id="IPR000276">
    <property type="entry name" value="GPCR_Rhodpsn"/>
</dbReference>
<organism evidence="9 10">
    <name type="scientific">Exaiptasia diaphana</name>
    <name type="common">Tropical sea anemone</name>
    <name type="synonym">Aiptasia pulchella</name>
    <dbReference type="NCBI Taxonomy" id="2652724"/>
    <lineage>
        <taxon>Eukaryota</taxon>
        <taxon>Metazoa</taxon>
        <taxon>Cnidaria</taxon>
        <taxon>Anthozoa</taxon>
        <taxon>Hexacorallia</taxon>
        <taxon>Actiniaria</taxon>
        <taxon>Aiptasiidae</taxon>
        <taxon>Exaiptasia</taxon>
    </lineage>
</organism>
<proteinExistence type="inferred from homology"/>
<keyword evidence="3 6" id="KW-0812">Transmembrane</keyword>
<dbReference type="CDD" id="cd00637">
    <property type="entry name" value="7tm_classA_rhodopsin-like"/>
    <property type="match status" value="1"/>
</dbReference>
<keyword evidence="6" id="KW-0675">Receptor</keyword>
<sequence>MHIFEHEDYIIICLNGVLALAAAVTNFLFVLAILKTPSLHTPSNILLCFLAFSDFGVGFVVQPLFITSAVVSQERMHFFLNSMTIASILLYGASVMTMTAIAVDRYLALVLHLQYRTIVTVSRTIKFKLILFFLALCGYFLRFALPTNLRYIFIIIGILFCIFISSFCHIKIQRIVRRHRRQIIDQAMAIANQFPSSFVPPLRQGKSITTMYYINGLFVICLLPYLIGVALLLQYGELPSVIIYRYCAWNILTLKSALNPFLYCWRMRDTKCAIKTLVISAIKKMYCCKR</sequence>
<evidence type="ECO:0000256" key="1">
    <source>
        <dbReference type="ARBA" id="ARBA00004651"/>
    </source>
</evidence>
<evidence type="ECO:0000256" key="4">
    <source>
        <dbReference type="ARBA" id="ARBA00022989"/>
    </source>
</evidence>
<feature type="transmembrane region" description="Helical" evidence="7">
    <location>
        <begin position="12"/>
        <end position="34"/>
    </location>
</feature>
<dbReference type="RefSeq" id="XP_020898132.1">
    <property type="nucleotide sequence ID" value="XM_021042473.1"/>
</dbReference>
<dbReference type="OMA" id="CYIANCT"/>
<dbReference type="InterPro" id="IPR017452">
    <property type="entry name" value="GPCR_Rhodpsn_7TM"/>
</dbReference>
<keyword evidence="6" id="KW-0807">Transducer</keyword>
<dbReference type="SUPFAM" id="SSF81321">
    <property type="entry name" value="Family A G protein-coupled receptor-like"/>
    <property type="match status" value="1"/>
</dbReference>
<comment type="similarity">
    <text evidence="6">Belongs to the G-protein coupled receptor 1 family.</text>
</comment>
<evidence type="ECO:0000256" key="6">
    <source>
        <dbReference type="RuleBase" id="RU000688"/>
    </source>
</evidence>
<dbReference type="KEGG" id="epa:110236916"/>
<feature type="transmembrane region" description="Helical" evidence="7">
    <location>
        <begin position="242"/>
        <end position="265"/>
    </location>
</feature>
<keyword evidence="5 7" id="KW-0472">Membrane</keyword>
<evidence type="ECO:0000256" key="7">
    <source>
        <dbReference type="SAM" id="Phobius"/>
    </source>
</evidence>
<feature type="transmembrane region" description="Helical" evidence="7">
    <location>
        <begin position="85"/>
        <end position="107"/>
    </location>
</feature>
<dbReference type="PANTHER" id="PTHR22750">
    <property type="entry name" value="G-PROTEIN COUPLED RECEPTOR"/>
    <property type="match status" value="1"/>
</dbReference>
<dbReference type="PRINTS" id="PR00237">
    <property type="entry name" value="GPCRRHODOPSN"/>
</dbReference>
<dbReference type="OrthoDB" id="5969463at2759"/>
<evidence type="ECO:0000313" key="10">
    <source>
        <dbReference type="Proteomes" id="UP000887567"/>
    </source>
</evidence>
<keyword evidence="2" id="KW-1003">Cell membrane</keyword>
<protein>
    <recommendedName>
        <fullName evidence="8">G-protein coupled receptors family 1 profile domain-containing protein</fullName>
    </recommendedName>
</protein>
<accession>A0A913X308</accession>
<dbReference type="GO" id="GO:0005886">
    <property type="term" value="C:plasma membrane"/>
    <property type="evidence" value="ECO:0007669"/>
    <property type="project" value="UniProtKB-SubCell"/>
</dbReference>
<evidence type="ECO:0000256" key="2">
    <source>
        <dbReference type="ARBA" id="ARBA00022475"/>
    </source>
</evidence>
<evidence type="ECO:0000256" key="5">
    <source>
        <dbReference type="ARBA" id="ARBA00023136"/>
    </source>
</evidence>
<reference evidence="9" key="1">
    <citation type="submission" date="2022-11" db="UniProtKB">
        <authorList>
            <consortium name="EnsemblMetazoa"/>
        </authorList>
    </citation>
    <scope>IDENTIFICATION</scope>
</reference>
<dbReference type="Gene3D" id="1.20.1070.10">
    <property type="entry name" value="Rhodopsin 7-helix transmembrane proteins"/>
    <property type="match status" value="1"/>
</dbReference>
<keyword evidence="6" id="KW-0297">G-protein coupled receptor</keyword>
<dbReference type="Proteomes" id="UP000887567">
    <property type="component" value="Unplaced"/>
</dbReference>
<dbReference type="AlphaFoldDB" id="A0A913X308"/>
<dbReference type="PROSITE" id="PS00237">
    <property type="entry name" value="G_PROTEIN_RECEP_F1_1"/>
    <property type="match status" value="1"/>
</dbReference>
<feature type="domain" description="G-protein coupled receptors family 1 profile" evidence="8">
    <location>
        <begin position="25"/>
        <end position="263"/>
    </location>
</feature>
<dbReference type="Pfam" id="PF00001">
    <property type="entry name" value="7tm_1"/>
    <property type="match status" value="1"/>
</dbReference>
<keyword evidence="4 7" id="KW-1133">Transmembrane helix</keyword>
<comment type="subcellular location">
    <subcellularLocation>
        <location evidence="1">Cell membrane</location>
        <topology evidence="1">Multi-pass membrane protein</topology>
    </subcellularLocation>
</comment>
<evidence type="ECO:0000256" key="3">
    <source>
        <dbReference type="ARBA" id="ARBA00022692"/>
    </source>
</evidence>
<name>A0A913X308_EXADI</name>
<feature type="transmembrane region" description="Helical" evidence="7">
    <location>
        <begin position="127"/>
        <end position="145"/>
    </location>
</feature>
<dbReference type="EnsemblMetazoa" id="XM_021042473.1">
    <property type="protein sequence ID" value="XP_020898132.1"/>
    <property type="gene ID" value="LOC110236916"/>
</dbReference>
<feature type="transmembrane region" description="Helical" evidence="7">
    <location>
        <begin position="212"/>
        <end position="236"/>
    </location>
</feature>
<evidence type="ECO:0000313" key="9">
    <source>
        <dbReference type="EnsemblMetazoa" id="XP_020898132.1"/>
    </source>
</evidence>